<dbReference type="EMBL" id="CAJVQB010117657">
    <property type="protein sequence ID" value="CAG8852910.1"/>
    <property type="molecule type" value="Genomic_DNA"/>
</dbReference>
<gene>
    <name evidence="1" type="ORF">GMARGA_LOCUS41731</name>
</gene>
<protein>
    <submittedName>
        <fullName evidence="1">40740_t:CDS:1</fullName>
    </submittedName>
</protein>
<evidence type="ECO:0000313" key="1">
    <source>
        <dbReference type="EMBL" id="CAG8852910.1"/>
    </source>
</evidence>
<name>A0ABN7XDQ5_GIGMA</name>
<evidence type="ECO:0000313" key="2">
    <source>
        <dbReference type="Proteomes" id="UP000789901"/>
    </source>
</evidence>
<proteinExistence type="predicted"/>
<accession>A0ABN7XDQ5</accession>
<comment type="caution">
    <text evidence="1">The sequence shown here is derived from an EMBL/GenBank/DDBJ whole genome shotgun (WGS) entry which is preliminary data.</text>
</comment>
<organism evidence="1 2">
    <name type="scientific">Gigaspora margarita</name>
    <dbReference type="NCBI Taxonomy" id="4874"/>
    <lineage>
        <taxon>Eukaryota</taxon>
        <taxon>Fungi</taxon>
        <taxon>Fungi incertae sedis</taxon>
        <taxon>Mucoromycota</taxon>
        <taxon>Glomeromycotina</taxon>
        <taxon>Glomeromycetes</taxon>
        <taxon>Diversisporales</taxon>
        <taxon>Gigasporaceae</taxon>
        <taxon>Gigaspora</taxon>
    </lineage>
</organism>
<keyword evidence="2" id="KW-1185">Reference proteome</keyword>
<feature type="non-terminal residue" evidence="1">
    <location>
        <position position="92"/>
    </location>
</feature>
<feature type="non-terminal residue" evidence="1">
    <location>
        <position position="1"/>
    </location>
</feature>
<reference evidence="1 2" key="1">
    <citation type="submission" date="2021-06" db="EMBL/GenBank/DDBJ databases">
        <authorList>
            <person name="Kallberg Y."/>
            <person name="Tangrot J."/>
            <person name="Rosling A."/>
        </authorList>
    </citation>
    <scope>NUCLEOTIDE SEQUENCE [LARGE SCALE GENOMIC DNA]</scope>
    <source>
        <strain evidence="1 2">120-4 pot B 10/14</strain>
    </source>
</reference>
<sequence length="92" mass="10550">VNNNWKPGYVYESDIEAIIYSTFSAAINETYKKLFNTKTRFSEPNVLGFNNKIIVEQLQAEVLFFPFQIIAYDIVIFVTVLGSSDQVELNFA</sequence>
<dbReference type="Proteomes" id="UP000789901">
    <property type="component" value="Unassembled WGS sequence"/>
</dbReference>